<dbReference type="AlphaFoldDB" id="A0A3M9XDE2"/>
<dbReference type="Proteomes" id="UP000275436">
    <property type="component" value="Unassembled WGS sequence"/>
</dbReference>
<evidence type="ECO:0000313" key="2">
    <source>
        <dbReference type="Proteomes" id="UP000275436"/>
    </source>
</evidence>
<proteinExistence type="predicted"/>
<reference evidence="1 2" key="1">
    <citation type="journal article" date="2018" name="Mol. Plant Microbe Interact.">
        <title>Taxonomically Different Co-Microsymbionts of a Relict Legume, Oxytropis popoviana, Have Complementary Sets of Symbiotic Genes and Together Increase the Efficiency of Plant Nodulation.</title>
        <authorList>
            <person name="Safronova V."/>
            <person name="Belimov A."/>
            <person name="Sazanova A."/>
            <person name="Chirak E."/>
            <person name="Verkhozina A."/>
            <person name="Kuznetsova I."/>
            <person name="Andronov E."/>
            <person name="Puhalsky J."/>
            <person name="Tikhonovich I."/>
        </authorList>
    </citation>
    <scope>NUCLEOTIDE SEQUENCE [LARGE SCALE GENOMIC DNA]</scope>
    <source>
        <strain evidence="1 2">Opo-235</strain>
    </source>
</reference>
<sequence length="322" mass="35454">MLKAALGCVNGSSLFAVVLATSGGRCYEDRRRRKRRRYCGVDGFGEQLAMPGFLRAVLSTVVLVTTGFAPRAAFAITTDDLYQSRTIVTGQGEVNRRIGFRACLDRVLVRVSGDQRLLEKPEMAALRDKAGDFVHTFRYHDRLEGIPIHDEQGTHDRPHDLTCLYKAATVDKLLAQLGSKPWLGERPTLAVFLTAEQGARHFALSAEEERGKTMRESFANATDPLLMHVVFPKAAQLAELGEKGLRTDDMARLDLLAKQAGGAQALAGSIKWSDKELGWIADWRLADHGKTYRWQVRGVSFDEAFRVAIGGAAQILSGNGQP</sequence>
<comment type="caution">
    <text evidence="1">The sequence shown here is derived from an EMBL/GenBank/DDBJ whole genome shotgun (WGS) entry which is preliminary data.</text>
</comment>
<gene>
    <name evidence="1" type="ORF">DNR46_09920</name>
</gene>
<protein>
    <submittedName>
        <fullName evidence="1">DUF2066 domain-containing protein</fullName>
    </submittedName>
</protein>
<accession>A0A3M9XDE2</accession>
<dbReference type="Pfam" id="PF09839">
    <property type="entry name" value="DUF2066"/>
    <property type="match status" value="1"/>
</dbReference>
<evidence type="ECO:0000313" key="1">
    <source>
        <dbReference type="EMBL" id="RNJ45776.1"/>
    </source>
</evidence>
<organism evidence="1 2">
    <name type="scientific">Mesorhizobium japonicum</name>
    <dbReference type="NCBI Taxonomy" id="2066070"/>
    <lineage>
        <taxon>Bacteria</taxon>
        <taxon>Pseudomonadati</taxon>
        <taxon>Pseudomonadota</taxon>
        <taxon>Alphaproteobacteria</taxon>
        <taxon>Hyphomicrobiales</taxon>
        <taxon>Phyllobacteriaceae</taxon>
        <taxon>Mesorhizobium</taxon>
    </lineage>
</organism>
<dbReference type="InterPro" id="IPR018642">
    <property type="entry name" value="DUF2066"/>
</dbReference>
<name>A0A3M9XDE2_9HYPH</name>
<dbReference type="EMBL" id="QKOD01000002">
    <property type="protein sequence ID" value="RNJ45776.1"/>
    <property type="molecule type" value="Genomic_DNA"/>
</dbReference>